<evidence type="ECO:0008006" key="4">
    <source>
        <dbReference type="Google" id="ProtNLM"/>
    </source>
</evidence>
<evidence type="ECO:0000256" key="1">
    <source>
        <dbReference type="SAM" id="SignalP"/>
    </source>
</evidence>
<evidence type="ECO:0000313" key="2">
    <source>
        <dbReference type="EMBL" id="MCA6065240.1"/>
    </source>
</evidence>
<proteinExistence type="predicted"/>
<feature type="signal peptide" evidence="1">
    <location>
        <begin position="1"/>
        <end position="23"/>
    </location>
</feature>
<name>A0ABS7ZXY5_9GAMM</name>
<feature type="chain" id="PRO_5046072779" description="DUF4402 domain-containing protein" evidence="1">
    <location>
        <begin position="24"/>
        <end position="225"/>
    </location>
</feature>
<dbReference type="Proteomes" id="UP000714380">
    <property type="component" value="Unassembled WGS sequence"/>
</dbReference>
<reference evidence="2 3" key="1">
    <citation type="submission" date="2020-12" db="EMBL/GenBank/DDBJ databases">
        <title>Novel Thalassolituus-related marine hydrocarbonoclastic bacteria mediated algae-derived hydrocarbons mineralization in twilight zone of the northern South China Sea.</title>
        <authorList>
            <person name="Dong C."/>
        </authorList>
    </citation>
    <scope>NUCLEOTIDE SEQUENCE [LARGE SCALE GENOMIC DNA]</scope>
    <source>
        <strain evidence="2 3">IMCC1826</strain>
    </source>
</reference>
<dbReference type="RefSeq" id="WP_225676990.1">
    <property type="nucleotide sequence ID" value="NZ_JAEDAH010000102.1"/>
</dbReference>
<accession>A0ABS7ZXY5</accession>
<sequence length="225" mass="23810">MKKLMSCIALSSALVFNAAPASAAFSLSGTDLFSSAFSSQSPDANEVNQEALQLVAQLLQAVPQLSGVALGQGFNSSLGNLSGLSSGEVYRMTLADGLDVSLSNITLAPIGASVNFYFDDYPLIPASDNTEAINVSGPVSGSFAYRTLTQKISLNLDSVDDQPVIYSGGALQGTMLEFDNLRITINTAKYIPFWEEPVKVEGRVYINGVMVPVEELVTLIKLLSA</sequence>
<organism evidence="2 3">
    <name type="scientific">Thalassolituus marinus</name>
    <dbReference type="NCBI Taxonomy" id="671053"/>
    <lineage>
        <taxon>Bacteria</taxon>
        <taxon>Pseudomonadati</taxon>
        <taxon>Pseudomonadota</taxon>
        <taxon>Gammaproteobacteria</taxon>
        <taxon>Oceanospirillales</taxon>
        <taxon>Oceanospirillaceae</taxon>
        <taxon>Thalassolituus</taxon>
    </lineage>
</organism>
<keyword evidence="1" id="KW-0732">Signal</keyword>
<comment type="caution">
    <text evidence="2">The sequence shown here is derived from an EMBL/GenBank/DDBJ whole genome shotgun (WGS) entry which is preliminary data.</text>
</comment>
<dbReference type="EMBL" id="JAEDAH010000102">
    <property type="protein sequence ID" value="MCA6065240.1"/>
    <property type="molecule type" value="Genomic_DNA"/>
</dbReference>
<gene>
    <name evidence="2" type="ORF">I9W95_16710</name>
</gene>
<evidence type="ECO:0000313" key="3">
    <source>
        <dbReference type="Proteomes" id="UP000714380"/>
    </source>
</evidence>
<protein>
    <recommendedName>
        <fullName evidence="4">DUF4402 domain-containing protein</fullName>
    </recommendedName>
</protein>
<keyword evidence="3" id="KW-1185">Reference proteome</keyword>